<protein>
    <submittedName>
        <fullName evidence="2">Uncharacterized protein</fullName>
    </submittedName>
</protein>
<evidence type="ECO:0000313" key="2">
    <source>
        <dbReference type="EMBL" id="KJY59288.1"/>
    </source>
</evidence>
<organism evidence="2 3">
    <name type="scientific">Lactobacillus kullabergensis</name>
    <dbReference type="NCBI Taxonomy" id="1218493"/>
    <lineage>
        <taxon>Bacteria</taxon>
        <taxon>Bacillati</taxon>
        <taxon>Bacillota</taxon>
        <taxon>Bacilli</taxon>
        <taxon>Lactobacillales</taxon>
        <taxon>Lactobacillaceae</taxon>
        <taxon>Lactobacillus</taxon>
    </lineage>
</organism>
<comment type="caution">
    <text evidence="2">The sequence shown here is derived from an EMBL/GenBank/DDBJ whole genome shotgun (WGS) entry which is preliminary data.</text>
</comment>
<feature type="transmembrane region" description="Helical" evidence="1">
    <location>
        <begin position="76"/>
        <end position="93"/>
    </location>
</feature>
<keyword evidence="1" id="KW-0812">Transmembrane</keyword>
<name>A0A0F4LLU6_9LACO</name>
<sequence>MITVQRSKSNISMGKPTTVIVNGLRVGGIAAGYALKLNLKKGDTLQLTQGLLNRSAKMIINNTDAHYKVIPNPKSAGLIAVMIAALLLIPPMIKSYVPFSQNVSAIIIFLIFLFIELIFNFRSGLIIEEIK</sequence>
<dbReference type="OrthoDB" id="2326019at2"/>
<dbReference type="Proteomes" id="UP000033533">
    <property type="component" value="Unassembled WGS sequence"/>
</dbReference>
<dbReference type="STRING" id="1218493.JF76_00420"/>
<accession>A0A0F4LLU6</accession>
<dbReference type="RefSeq" id="WP_045927283.1">
    <property type="nucleotide sequence ID" value="NZ_JBHSZS010000027.1"/>
</dbReference>
<gene>
    <name evidence="2" type="ORF">JF76_00420</name>
</gene>
<proteinExistence type="predicted"/>
<evidence type="ECO:0000256" key="1">
    <source>
        <dbReference type="SAM" id="Phobius"/>
    </source>
</evidence>
<feature type="transmembrane region" description="Helical" evidence="1">
    <location>
        <begin position="99"/>
        <end position="121"/>
    </location>
</feature>
<dbReference type="PATRIC" id="fig|1218493.3.peg.43"/>
<keyword evidence="1" id="KW-0472">Membrane</keyword>
<evidence type="ECO:0000313" key="3">
    <source>
        <dbReference type="Proteomes" id="UP000033533"/>
    </source>
</evidence>
<keyword evidence="1" id="KW-1133">Transmembrane helix</keyword>
<dbReference type="EMBL" id="JXBY01000001">
    <property type="protein sequence ID" value="KJY59288.1"/>
    <property type="molecule type" value="Genomic_DNA"/>
</dbReference>
<dbReference type="HOGENOM" id="CLU_1935363_0_0_9"/>
<dbReference type="AlphaFoldDB" id="A0A0F4LLU6"/>
<reference evidence="2 3" key="1">
    <citation type="submission" date="2014-12" db="EMBL/GenBank/DDBJ databases">
        <title>Comparative genomics of the lactic acid bacteria isolated from the honey bee gut.</title>
        <authorList>
            <person name="Ellegaard K.M."/>
            <person name="Tamarit D."/>
            <person name="Javelind E."/>
            <person name="Olofsson T."/>
            <person name="Andersson S.G."/>
            <person name="Vasquez A."/>
        </authorList>
    </citation>
    <scope>NUCLEOTIDE SEQUENCE [LARGE SCALE GENOMIC DNA]</scope>
    <source>
        <strain evidence="2 3">Biut2</strain>
    </source>
</reference>